<dbReference type="EMBL" id="KL197713">
    <property type="protein sequence ID" value="KDQ60544.1"/>
    <property type="molecule type" value="Genomic_DNA"/>
</dbReference>
<dbReference type="GO" id="GO:0006506">
    <property type="term" value="P:GPI anchor biosynthetic process"/>
    <property type="evidence" value="ECO:0007669"/>
    <property type="project" value="InterPro"/>
</dbReference>
<accession>A0A067Q0R2</accession>
<sequence>SLAAHQCDVRVKQLLSIPSQFASVHSPKSADIPRFSSQYIHLYNLVWLILNDLIVGAAVGSFLYENNQLLAPILAHGFTLLTHSLTAALHWLDDWPAGLKLNTELSRFYSNLLVALVSFWAGLLERAIPYIPFAIRIIAITGCCGMTIINCLLLDALSLLTVHVRICYLLSVAIYHRLLQAAHSLWHLFQGRRYNVLRGRIDHWDYDLDQLLLGTMLFTHVAFLSPTIVTYYALFATCQMTLVLVRGGLETFLIFMNHFPLFTLMLHLKDSWRIPGESAPPPCASDETYFPSGAVHFDVPSQPSRPLILKVSLIGIDRMLFLRLYLERTHTLASRLSEFWCVASQ</sequence>
<dbReference type="AlphaFoldDB" id="A0A067Q0R2"/>
<feature type="transmembrane region" description="Helical" evidence="1">
    <location>
        <begin position="70"/>
        <end position="92"/>
    </location>
</feature>
<feature type="transmembrane region" description="Helical" evidence="1">
    <location>
        <begin position="247"/>
        <end position="268"/>
    </location>
</feature>
<feature type="transmembrane region" description="Helical" evidence="1">
    <location>
        <begin position="104"/>
        <end position="124"/>
    </location>
</feature>
<proteinExistence type="predicted"/>
<feature type="transmembrane region" description="Helical" evidence="1">
    <location>
        <begin position="211"/>
        <end position="235"/>
    </location>
</feature>
<dbReference type="Pfam" id="PF05024">
    <property type="entry name" value="Gpi1"/>
    <property type="match status" value="1"/>
</dbReference>
<dbReference type="Proteomes" id="UP000027265">
    <property type="component" value="Unassembled WGS sequence"/>
</dbReference>
<dbReference type="InParanoid" id="A0A067Q0R2"/>
<protein>
    <submittedName>
        <fullName evidence="2">Uncharacterized protein</fullName>
    </submittedName>
</protein>
<keyword evidence="1" id="KW-0472">Membrane</keyword>
<keyword evidence="1" id="KW-1133">Transmembrane helix</keyword>
<feature type="non-terminal residue" evidence="2">
    <location>
        <position position="1"/>
    </location>
</feature>
<dbReference type="PANTHER" id="PTHR21329:SF3">
    <property type="entry name" value="PHOSPHATIDYLINOSITOL N-ACETYLGLUCOSAMINYLTRANSFERASE SUBUNIT Q"/>
    <property type="match status" value="1"/>
</dbReference>
<dbReference type="GO" id="GO:0016020">
    <property type="term" value="C:membrane"/>
    <property type="evidence" value="ECO:0007669"/>
    <property type="project" value="InterPro"/>
</dbReference>
<dbReference type="OrthoDB" id="70250at2759"/>
<dbReference type="InterPro" id="IPR007720">
    <property type="entry name" value="PigQ/GPI1"/>
</dbReference>
<evidence type="ECO:0000313" key="3">
    <source>
        <dbReference type="Proteomes" id="UP000027265"/>
    </source>
</evidence>
<dbReference type="GO" id="GO:0005783">
    <property type="term" value="C:endoplasmic reticulum"/>
    <property type="evidence" value="ECO:0007669"/>
    <property type="project" value="TreeGrafter"/>
</dbReference>
<evidence type="ECO:0000313" key="2">
    <source>
        <dbReference type="EMBL" id="KDQ60544.1"/>
    </source>
</evidence>
<dbReference type="HOGENOM" id="CLU_065637_0_0_1"/>
<name>A0A067Q0R2_9AGAM</name>
<keyword evidence="1" id="KW-0812">Transmembrane</keyword>
<dbReference type="PANTHER" id="PTHR21329">
    <property type="entry name" value="PHOSPHATIDYLINOSITOL N-ACETYLGLUCOSAMINYLTRANSFERASE SUBUNIT Q-RELATED"/>
    <property type="match status" value="1"/>
</dbReference>
<evidence type="ECO:0000256" key="1">
    <source>
        <dbReference type="SAM" id="Phobius"/>
    </source>
</evidence>
<feature type="transmembrane region" description="Helical" evidence="1">
    <location>
        <begin position="130"/>
        <end position="154"/>
    </location>
</feature>
<organism evidence="2 3">
    <name type="scientific">Jaapia argillacea MUCL 33604</name>
    <dbReference type="NCBI Taxonomy" id="933084"/>
    <lineage>
        <taxon>Eukaryota</taxon>
        <taxon>Fungi</taxon>
        <taxon>Dikarya</taxon>
        <taxon>Basidiomycota</taxon>
        <taxon>Agaricomycotina</taxon>
        <taxon>Agaricomycetes</taxon>
        <taxon>Agaricomycetidae</taxon>
        <taxon>Jaapiales</taxon>
        <taxon>Jaapiaceae</taxon>
        <taxon>Jaapia</taxon>
    </lineage>
</organism>
<keyword evidence="3" id="KW-1185">Reference proteome</keyword>
<reference evidence="3" key="1">
    <citation type="journal article" date="2014" name="Proc. Natl. Acad. Sci. U.S.A.">
        <title>Extensive sampling of basidiomycete genomes demonstrates inadequacy of the white-rot/brown-rot paradigm for wood decay fungi.</title>
        <authorList>
            <person name="Riley R."/>
            <person name="Salamov A.A."/>
            <person name="Brown D.W."/>
            <person name="Nagy L.G."/>
            <person name="Floudas D."/>
            <person name="Held B.W."/>
            <person name="Levasseur A."/>
            <person name="Lombard V."/>
            <person name="Morin E."/>
            <person name="Otillar R."/>
            <person name="Lindquist E.A."/>
            <person name="Sun H."/>
            <person name="LaButti K.M."/>
            <person name="Schmutz J."/>
            <person name="Jabbour D."/>
            <person name="Luo H."/>
            <person name="Baker S.E."/>
            <person name="Pisabarro A.G."/>
            <person name="Walton J.D."/>
            <person name="Blanchette R.A."/>
            <person name="Henrissat B."/>
            <person name="Martin F."/>
            <person name="Cullen D."/>
            <person name="Hibbett D.S."/>
            <person name="Grigoriev I.V."/>
        </authorList>
    </citation>
    <scope>NUCLEOTIDE SEQUENCE [LARGE SCALE GENOMIC DNA]</scope>
    <source>
        <strain evidence="3">MUCL 33604</strain>
    </source>
</reference>
<gene>
    <name evidence="2" type="ORF">JAAARDRAFT_125431</name>
</gene>
<feature type="transmembrane region" description="Helical" evidence="1">
    <location>
        <begin position="42"/>
        <end position="64"/>
    </location>
</feature>
<dbReference type="STRING" id="933084.A0A067Q0R2"/>